<dbReference type="EMBL" id="AP026560">
    <property type="protein sequence ID" value="BDP40446.1"/>
    <property type="molecule type" value="Genomic_DNA"/>
</dbReference>
<evidence type="ECO:0000259" key="7">
    <source>
        <dbReference type="Pfam" id="PF12867"/>
    </source>
</evidence>
<comment type="subcellular location">
    <subcellularLocation>
        <location evidence="5">Cytoplasm</location>
    </subcellularLocation>
</comment>
<proteinExistence type="inferred from homology"/>
<dbReference type="InterPro" id="IPR023774">
    <property type="entry name" value="Put_metal_dep_hydrolase_YfiT"/>
</dbReference>
<keyword evidence="3 5" id="KW-0378">Hydrolase</keyword>
<feature type="domain" description="DinB-like" evidence="7">
    <location>
        <begin position="37"/>
        <end position="172"/>
    </location>
</feature>
<protein>
    <recommendedName>
        <fullName evidence="5">Putative metal-dependent hydrolase DAETH_04150</fullName>
        <ecNumber evidence="5">3.-.-.-</ecNumber>
    </recommendedName>
</protein>
<dbReference type="HAMAP" id="MF_01256">
    <property type="entry name" value="YfiT_hydrol"/>
    <property type="match status" value="1"/>
</dbReference>
<evidence type="ECO:0000256" key="5">
    <source>
        <dbReference type="HAMAP-Rule" id="MF_01256"/>
    </source>
</evidence>
<evidence type="ECO:0000256" key="4">
    <source>
        <dbReference type="ARBA" id="ARBA00022833"/>
    </source>
</evidence>
<name>A0ABM8AA45_9DEIO</name>
<evidence type="ECO:0000313" key="9">
    <source>
        <dbReference type="Proteomes" id="UP001064971"/>
    </source>
</evidence>
<dbReference type="SUPFAM" id="SSF109854">
    <property type="entry name" value="DinB/YfiT-like putative metalloenzymes"/>
    <property type="match status" value="1"/>
</dbReference>
<comment type="similarity">
    <text evidence="5">Belongs to the metal hydrolase YfiT family.</text>
</comment>
<evidence type="ECO:0000313" key="8">
    <source>
        <dbReference type="EMBL" id="BDP40446.1"/>
    </source>
</evidence>
<sequence>MTAPDSSQADLRYPLGPMPQPLTLTPEERADALVAIRALPGELRAAVAGLSDDQPDTPYREGGWTVRQVVHHVADSHLNAVVRLKLALTEDRPTIKPYEEGRWAELADVRLPLEPTLDLLGGLHTRWSAVLESLAPGDWAREWTHPAPRHTFTVDTLGAMYAWHGRHHASHITGLRQRRGW</sequence>
<feature type="binding site" evidence="5">
    <location>
        <position position="168"/>
    </location>
    <ligand>
        <name>Zn(2+)</name>
        <dbReference type="ChEBI" id="CHEBI:29105"/>
    </ligand>
</feature>
<comment type="subunit">
    <text evidence="5">Homodimer.</text>
</comment>
<keyword evidence="4 5" id="KW-0862">Zinc</keyword>
<keyword evidence="1 5" id="KW-0963">Cytoplasm</keyword>
<evidence type="ECO:0000256" key="3">
    <source>
        <dbReference type="ARBA" id="ARBA00022801"/>
    </source>
</evidence>
<comment type="cofactor">
    <cofactor evidence="5">
        <name>Zn(2+)</name>
        <dbReference type="ChEBI" id="CHEBI:29105"/>
    </cofactor>
    <text evidence="5">Binds 1 zinc ion per subunit.</text>
</comment>
<dbReference type="InterPro" id="IPR024775">
    <property type="entry name" value="DinB-like"/>
</dbReference>
<dbReference type="NCBIfam" id="NF009807">
    <property type="entry name" value="PRK13291.1"/>
    <property type="match status" value="1"/>
</dbReference>
<evidence type="ECO:0000256" key="2">
    <source>
        <dbReference type="ARBA" id="ARBA00022723"/>
    </source>
</evidence>
<evidence type="ECO:0000256" key="6">
    <source>
        <dbReference type="SAM" id="MobiDB-lite"/>
    </source>
</evidence>
<dbReference type="EC" id="3.-.-.-" evidence="5"/>
<comment type="function">
    <text evidence="5">Possible metal-dependent hydrolase.</text>
</comment>
<keyword evidence="9" id="KW-1185">Reference proteome</keyword>
<dbReference type="RefSeq" id="WP_264776295.1">
    <property type="nucleotide sequence ID" value="NZ_AP026560.1"/>
</dbReference>
<accession>A0ABM8AA45</accession>
<feature type="region of interest" description="Disordered" evidence="6">
    <location>
        <begin position="1"/>
        <end position="20"/>
    </location>
</feature>
<dbReference type="Proteomes" id="UP001064971">
    <property type="component" value="Chromosome"/>
</dbReference>
<dbReference type="Gene3D" id="1.20.120.450">
    <property type="entry name" value="dinb family like domain"/>
    <property type="match status" value="1"/>
</dbReference>
<reference evidence="8" key="1">
    <citation type="submission" date="2022-07" db="EMBL/GenBank/DDBJ databases">
        <title>Complete Genome Sequence of the Radioresistant Bacterium Deinococcus aetherius ST0316, Isolated from the Air Dust collected in Lower Stratosphere above Japan.</title>
        <authorList>
            <person name="Satoh K."/>
            <person name="Hagiwara K."/>
            <person name="Katsumata K."/>
            <person name="Kubo A."/>
            <person name="Yokobori S."/>
            <person name="Yamagishi A."/>
            <person name="Oono Y."/>
            <person name="Narumi I."/>
        </authorList>
    </citation>
    <scope>NUCLEOTIDE SEQUENCE</scope>
    <source>
        <strain evidence="8">ST0316</strain>
    </source>
</reference>
<evidence type="ECO:0000256" key="1">
    <source>
        <dbReference type="ARBA" id="ARBA00022490"/>
    </source>
</evidence>
<dbReference type="Pfam" id="PF12867">
    <property type="entry name" value="DinB_2"/>
    <property type="match status" value="1"/>
</dbReference>
<keyword evidence="2 5" id="KW-0479">Metal-binding</keyword>
<gene>
    <name evidence="8" type="ORF">DAETH_04150</name>
</gene>
<dbReference type="InterPro" id="IPR034660">
    <property type="entry name" value="DinB/YfiT-like"/>
</dbReference>
<feature type="binding site" evidence="5">
    <location>
        <position position="164"/>
    </location>
    <ligand>
        <name>Zn(2+)</name>
        <dbReference type="ChEBI" id="CHEBI:29105"/>
    </ligand>
</feature>
<organism evidence="8 9">
    <name type="scientific">Deinococcus aetherius</name>
    <dbReference type="NCBI Taxonomy" id="200252"/>
    <lineage>
        <taxon>Bacteria</taxon>
        <taxon>Thermotogati</taxon>
        <taxon>Deinococcota</taxon>
        <taxon>Deinococci</taxon>
        <taxon>Deinococcales</taxon>
        <taxon>Deinococcaceae</taxon>
        <taxon>Deinococcus</taxon>
    </lineage>
</organism>
<feature type="binding site" evidence="5">
    <location>
        <position position="72"/>
    </location>
    <ligand>
        <name>Zn(2+)</name>
        <dbReference type="ChEBI" id="CHEBI:29105"/>
    </ligand>
</feature>
<dbReference type="GO" id="GO:0016787">
    <property type="term" value="F:hydrolase activity"/>
    <property type="evidence" value="ECO:0007669"/>
    <property type="project" value="UniProtKB-KW"/>
</dbReference>